<evidence type="ECO:0000313" key="2">
    <source>
        <dbReference type="EMBL" id="GAA4730297.1"/>
    </source>
</evidence>
<organism evidence="2 3">
    <name type="scientific">Nocardioides endophyticus</name>
    <dbReference type="NCBI Taxonomy" id="1353775"/>
    <lineage>
        <taxon>Bacteria</taxon>
        <taxon>Bacillati</taxon>
        <taxon>Actinomycetota</taxon>
        <taxon>Actinomycetes</taxon>
        <taxon>Propionibacteriales</taxon>
        <taxon>Nocardioidaceae</taxon>
        <taxon>Nocardioides</taxon>
    </lineage>
</organism>
<feature type="domain" description="YoaR-like putative peptidoglycan binding" evidence="1">
    <location>
        <begin position="87"/>
        <end position="187"/>
    </location>
</feature>
<dbReference type="Proteomes" id="UP001499882">
    <property type="component" value="Unassembled WGS sequence"/>
</dbReference>
<dbReference type="PANTHER" id="PTHR35788:SF1">
    <property type="entry name" value="EXPORTED PROTEIN"/>
    <property type="match status" value="1"/>
</dbReference>
<dbReference type="Pfam" id="PF04294">
    <property type="entry name" value="VanW"/>
    <property type="match status" value="1"/>
</dbReference>
<dbReference type="InterPro" id="IPR007391">
    <property type="entry name" value="Vancomycin_resist_VanW"/>
</dbReference>
<accession>A0ABP8YKG3</accession>
<comment type="caution">
    <text evidence="2">The sequence shown here is derived from an EMBL/GenBank/DDBJ whole genome shotgun (WGS) entry which is preliminary data.</text>
</comment>
<reference evidence="3" key="1">
    <citation type="journal article" date="2019" name="Int. J. Syst. Evol. Microbiol.">
        <title>The Global Catalogue of Microorganisms (GCM) 10K type strain sequencing project: providing services to taxonomists for standard genome sequencing and annotation.</title>
        <authorList>
            <consortium name="The Broad Institute Genomics Platform"/>
            <consortium name="The Broad Institute Genome Sequencing Center for Infectious Disease"/>
            <person name="Wu L."/>
            <person name="Ma J."/>
        </authorList>
    </citation>
    <scope>NUCLEOTIDE SEQUENCE [LARGE SCALE GENOMIC DNA]</scope>
    <source>
        <strain evidence="3">JCM 18532</strain>
    </source>
</reference>
<keyword evidence="3" id="KW-1185">Reference proteome</keyword>
<dbReference type="PANTHER" id="PTHR35788">
    <property type="entry name" value="EXPORTED PROTEIN-RELATED"/>
    <property type="match status" value="1"/>
</dbReference>
<dbReference type="RefSeq" id="WP_345525765.1">
    <property type="nucleotide sequence ID" value="NZ_BAABKN010000009.1"/>
</dbReference>
<sequence>MTKPSTARESAGGKVVILLLGGLLLLAAGAYAAAYYLAGDKLPRGTTVAGVEIGGQTPAEAEETLTAGLADRVDRPIPVSVEGESVTVDPTDAGLTVDVAATVAEAGGEKSWSPAHLWNYWTGGDDEDPVVTVDEPAFEAALDGLADSVGTPATDGAVTFKGGRVVTTDPAPGEGFDPDTTRTAILGSYLSEDDEVAELETVEVQPDIDQADVQAALETFANPAMSGPVTLVFGDSPVQLQPRDFSAALGMKAEGGALVPDLDVDKLAKLVAAGVGEEDAAVDATVKLVNGKPKVVPAKPGVTFDPEAVSSAFLQLAASAGDDREMKVEATVAEPDFTTADAEALQIKERVSTFTTYYPYAEYRNVNIGRAAELIDGTVLKPGDTFSLNDIVGERTVENGFTTGFIISNGLFKEDLGGGVSQMATTTFNAMYFAGLKDIEHKPHSVYIDRYPEGREATVAWGAVDLRFQNDTKYGVLVHATVQPGSGSSQGVVTVSMYSTKTWDITSKTSGRYNYRSPKTQTQNTSDCVPNTGYDGFDVDVTRYFHKPGSDAVERSEKFHTSYIASDTVICKPPKGDG</sequence>
<dbReference type="InterPro" id="IPR022029">
    <property type="entry name" value="YoaR-like_PG-bd"/>
</dbReference>
<name>A0ABP8YKG3_9ACTN</name>
<protein>
    <submittedName>
        <fullName evidence="2">VanW family protein</fullName>
    </submittedName>
</protein>
<evidence type="ECO:0000259" key="1">
    <source>
        <dbReference type="Pfam" id="PF12229"/>
    </source>
</evidence>
<proteinExistence type="predicted"/>
<dbReference type="InterPro" id="IPR052913">
    <property type="entry name" value="Glycopeptide_resist_protein"/>
</dbReference>
<dbReference type="Pfam" id="PF12229">
    <property type="entry name" value="PG_binding_4"/>
    <property type="match status" value="1"/>
</dbReference>
<dbReference type="EMBL" id="BAABKN010000009">
    <property type="protein sequence ID" value="GAA4730297.1"/>
    <property type="molecule type" value="Genomic_DNA"/>
</dbReference>
<gene>
    <name evidence="2" type="ORF">GCM10023350_11910</name>
</gene>
<evidence type="ECO:0000313" key="3">
    <source>
        <dbReference type="Proteomes" id="UP001499882"/>
    </source>
</evidence>